<comment type="caution">
    <text evidence="19">The sequence shown here is derived from an EMBL/GenBank/DDBJ whole genome shotgun (WGS) entry which is preliminary data.</text>
</comment>
<dbReference type="RefSeq" id="WP_338237452.1">
    <property type="nucleotide sequence ID" value="NZ_BQKE01000001.1"/>
</dbReference>
<evidence type="ECO:0000256" key="11">
    <source>
        <dbReference type="ARBA" id="ARBA00023284"/>
    </source>
</evidence>
<dbReference type="FunFam" id="3.30.390.30:FF:000001">
    <property type="entry name" value="Dihydrolipoyl dehydrogenase"/>
    <property type="match status" value="1"/>
</dbReference>
<dbReference type="PIRSF" id="PIRSF000350">
    <property type="entry name" value="Mercury_reductase_MerA"/>
    <property type="match status" value="1"/>
</dbReference>
<dbReference type="InterPro" id="IPR006258">
    <property type="entry name" value="Lipoamide_DH"/>
</dbReference>
<name>A0AAN4VXZ2_9BACT</name>
<evidence type="ECO:0000256" key="7">
    <source>
        <dbReference type="ARBA" id="ARBA00022827"/>
    </source>
</evidence>
<evidence type="ECO:0000256" key="3">
    <source>
        <dbReference type="ARBA" id="ARBA00012608"/>
    </source>
</evidence>
<comment type="catalytic activity">
    <reaction evidence="12 16">
        <text>N(6)-[(R)-dihydrolipoyl]-L-lysyl-[protein] + NAD(+) = N(6)-[(R)-lipoyl]-L-lysyl-[protein] + NADH + H(+)</text>
        <dbReference type="Rhea" id="RHEA:15045"/>
        <dbReference type="Rhea" id="RHEA-COMP:10474"/>
        <dbReference type="Rhea" id="RHEA-COMP:10475"/>
        <dbReference type="ChEBI" id="CHEBI:15378"/>
        <dbReference type="ChEBI" id="CHEBI:57540"/>
        <dbReference type="ChEBI" id="CHEBI:57945"/>
        <dbReference type="ChEBI" id="CHEBI:83099"/>
        <dbReference type="ChEBI" id="CHEBI:83100"/>
        <dbReference type="EC" id="1.8.1.4"/>
    </reaction>
</comment>
<keyword evidence="20" id="KW-1185">Reference proteome</keyword>
<evidence type="ECO:0000313" key="19">
    <source>
        <dbReference type="EMBL" id="GJM62084.1"/>
    </source>
</evidence>
<dbReference type="Pfam" id="PF02852">
    <property type="entry name" value="Pyr_redox_dim"/>
    <property type="match status" value="1"/>
</dbReference>
<evidence type="ECO:0000256" key="14">
    <source>
        <dbReference type="PIRSR" id="PIRSR000350-3"/>
    </source>
</evidence>
<evidence type="ECO:0000256" key="8">
    <source>
        <dbReference type="ARBA" id="ARBA00023002"/>
    </source>
</evidence>
<dbReference type="PANTHER" id="PTHR22912">
    <property type="entry name" value="DISULFIDE OXIDOREDUCTASE"/>
    <property type="match status" value="1"/>
</dbReference>
<dbReference type="GO" id="GO:0004148">
    <property type="term" value="F:dihydrolipoyl dehydrogenase (NADH) activity"/>
    <property type="evidence" value="ECO:0007669"/>
    <property type="project" value="UniProtKB-EC"/>
</dbReference>
<comment type="miscellaneous">
    <text evidence="16">The active site is a redox-active disulfide bond.</text>
</comment>
<evidence type="ECO:0000259" key="18">
    <source>
        <dbReference type="Pfam" id="PF07992"/>
    </source>
</evidence>
<comment type="subcellular location">
    <subcellularLocation>
        <location evidence="1">Cytoplasm</location>
    </subcellularLocation>
</comment>
<dbReference type="SUPFAM" id="SSF51905">
    <property type="entry name" value="FAD/NAD(P)-binding domain"/>
    <property type="match status" value="1"/>
</dbReference>
<dbReference type="NCBIfam" id="TIGR01350">
    <property type="entry name" value="lipoamide_DH"/>
    <property type="match status" value="1"/>
</dbReference>
<feature type="binding site" evidence="14">
    <location>
        <position position="310"/>
    </location>
    <ligand>
        <name>FAD</name>
        <dbReference type="ChEBI" id="CHEBI:57692"/>
    </ligand>
</feature>
<dbReference type="EC" id="1.8.1.4" evidence="3 16"/>
<keyword evidence="10" id="KW-1015">Disulfide bond</keyword>
<dbReference type="AlphaFoldDB" id="A0AAN4VXZ2"/>
<dbReference type="Gene3D" id="3.50.50.60">
    <property type="entry name" value="FAD/NAD(P)-binding domain"/>
    <property type="match status" value="2"/>
</dbReference>
<evidence type="ECO:0000256" key="16">
    <source>
        <dbReference type="RuleBase" id="RU003692"/>
    </source>
</evidence>
<feature type="disulfide bond" description="Redox-active" evidence="15">
    <location>
        <begin position="42"/>
        <end position="47"/>
    </location>
</feature>
<dbReference type="PRINTS" id="PR00368">
    <property type="entry name" value="FADPNR"/>
</dbReference>
<dbReference type="InterPro" id="IPR050151">
    <property type="entry name" value="Class-I_Pyr_Nuc-Dis_Oxidored"/>
</dbReference>
<gene>
    <name evidence="19" type="primary">lpdA2</name>
    <name evidence="19" type="ORF">PEDI_26360</name>
</gene>
<evidence type="ECO:0000256" key="4">
    <source>
        <dbReference type="ARBA" id="ARBA00016961"/>
    </source>
</evidence>
<protein>
    <recommendedName>
        <fullName evidence="4 16">Dihydrolipoyl dehydrogenase</fullName>
        <ecNumber evidence="3 16">1.8.1.4</ecNumber>
    </recommendedName>
</protein>
<evidence type="ECO:0000256" key="2">
    <source>
        <dbReference type="ARBA" id="ARBA00007532"/>
    </source>
</evidence>
<organism evidence="19 20">
    <name type="scientific">Persicobacter diffluens</name>
    <dbReference type="NCBI Taxonomy" id="981"/>
    <lineage>
        <taxon>Bacteria</taxon>
        <taxon>Pseudomonadati</taxon>
        <taxon>Bacteroidota</taxon>
        <taxon>Cytophagia</taxon>
        <taxon>Cytophagales</taxon>
        <taxon>Persicobacteraceae</taxon>
        <taxon>Persicobacter</taxon>
    </lineage>
</organism>
<dbReference type="Gene3D" id="3.30.390.30">
    <property type="match status" value="1"/>
</dbReference>
<comment type="cofactor">
    <cofactor evidence="14 16">
        <name>FAD</name>
        <dbReference type="ChEBI" id="CHEBI:57692"/>
    </cofactor>
    <text evidence="14 16">Binds 1 FAD per subunit.</text>
</comment>
<dbReference type="PROSITE" id="PS00076">
    <property type="entry name" value="PYRIDINE_REDOX_1"/>
    <property type="match status" value="1"/>
</dbReference>
<dbReference type="SUPFAM" id="SSF55424">
    <property type="entry name" value="FAD/NAD-linked reductases, dimerisation (C-terminal) domain"/>
    <property type="match status" value="1"/>
</dbReference>
<evidence type="ECO:0000259" key="17">
    <source>
        <dbReference type="Pfam" id="PF02852"/>
    </source>
</evidence>
<keyword evidence="6 16" id="KW-0285">Flavoprotein</keyword>
<evidence type="ECO:0000256" key="10">
    <source>
        <dbReference type="ARBA" id="ARBA00023157"/>
    </source>
</evidence>
<feature type="binding site" evidence="14">
    <location>
        <position position="51"/>
    </location>
    <ligand>
        <name>FAD</name>
        <dbReference type="ChEBI" id="CHEBI:57692"/>
    </ligand>
</feature>
<keyword evidence="9 14" id="KW-0520">NAD</keyword>
<feature type="domain" description="Pyridine nucleotide-disulphide oxidoreductase dimerisation" evidence="17">
    <location>
        <begin position="345"/>
        <end position="453"/>
    </location>
</feature>
<feature type="binding site" evidence="14">
    <location>
        <position position="114"/>
    </location>
    <ligand>
        <name>FAD</name>
        <dbReference type="ChEBI" id="CHEBI:57692"/>
    </ligand>
</feature>
<keyword evidence="7 14" id="KW-0274">FAD</keyword>
<feature type="domain" description="FAD/NAD(P)-binding" evidence="18">
    <location>
        <begin position="5"/>
        <end position="325"/>
    </location>
</feature>
<keyword evidence="5" id="KW-0963">Cytoplasm</keyword>
<feature type="binding site" evidence="14">
    <location>
        <position position="270"/>
    </location>
    <ligand>
        <name>NAD(+)</name>
        <dbReference type="ChEBI" id="CHEBI:57540"/>
    </ligand>
</feature>
<evidence type="ECO:0000313" key="20">
    <source>
        <dbReference type="Proteomes" id="UP001310022"/>
    </source>
</evidence>
<evidence type="ECO:0000256" key="13">
    <source>
        <dbReference type="PIRSR" id="PIRSR000350-2"/>
    </source>
</evidence>
<dbReference type="InterPro" id="IPR001100">
    <property type="entry name" value="Pyr_nuc-diS_OxRdtase"/>
</dbReference>
<dbReference type="GO" id="GO:0050660">
    <property type="term" value="F:flavin adenine dinucleotide binding"/>
    <property type="evidence" value="ECO:0007669"/>
    <property type="project" value="InterPro"/>
</dbReference>
<keyword evidence="8 16" id="KW-0560">Oxidoreductase</keyword>
<dbReference type="InterPro" id="IPR036188">
    <property type="entry name" value="FAD/NAD-bd_sf"/>
</dbReference>
<reference evidence="19 20" key="1">
    <citation type="submission" date="2021-12" db="EMBL/GenBank/DDBJ databases">
        <title>Genome sequencing of bacteria with rrn-lacking chromosome and rrn-plasmid.</title>
        <authorList>
            <person name="Anda M."/>
            <person name="Iwasaki W."/>
        </authorList>
    </citation>
    <scope>NUCLEOTIDE SEQUENCE [LARGE SCALE GENOMIC DNA]</scope>
    <source>
        <strain evidence="19 20">NBRC 15940</strain>
    </source>
</reference>
<dbReference type="InterPro" id="IPR012999">
    <property type="entry name" value="Pyr_OxRdtase_I_AS"/>
</dbReference>
<feature type="binding site" evidence="14">
    <location>
        <begin position="180"/>
        <end position="187"/>
    </location>
    <ligand>
        <name>NAD(+)</name>
        <dbReference type="ChEBI" id="CHEBI:57540"/>
    </ligand>
</feature>
<evidence type="ECO:0000256" key="12">
    <source>
        <dbReference type="ARBA" id="ARBA00049187"/>
    </source>
</evidence>
<dbReference type="Pfam" id="PF07992">
    <property type="entry name" value="Pyr_redox_2"/>
    <property type="match status" value="1"/>
</dbReference>
<evidence type="ECO:0000256" key="9">
    <source>
        <dbReference type="ARBA" id="ARBA00023027"/>
    </source>
</evidence>
<dbReference type="GO" id="GO:0005737">
    <property type="term" value="C:cytoplasm"/>
    <property type="evidence" value="ECO:0007669"/>
    <property type="project" value="UniProtKB-SubCell"/>
</dbReference>
<evidence type="ECO:0000256" key="5">
    <source>
        <dbReference type="ARBA" id="ARBA00022490"/>
    </source>
</evidence>
<evidence type="ECO:0000256" key="6">
    <source>
        <dbReference type="ARBA" id="ARBA00022630"/>
    </source>
</evidence>
<dbReference type="PANTHER" id="PTHR22912:SF217">
    <property type="entry name" value="DIHYDROLIPOYL DEHYDROGENASE"/>
    <property type="match status" value="1"/>
</dbReference>
<comment type="similarity">
    <text evidence="2 16">Belongs to the class-I pyridine nucleotide-disulfide oxidoreductase family.</text>
</comment>
<dbReference type="InterPro" id="IPR023753">
    <property type="entry name" value="FAD/NAD-binding_dom"/>
</dbReference>
<feature type="active site" description="Proton acceptor" evidence="13">
    <location>
        <position position="443"/>
    </location>
</feature>
<dbReference type="GO" id="GO:0006103">
    <property type="term" value="P:2-oxoglutarate metabolic process"/>
    <property type="evidence" value="ECO:0007669"/>
    <property type="project" value="TreeGrafter"/>
</dbReference>
<accession>A0AAN4VXZ2</accession>
<keyword evidence="11 16" id="KW-0676">Redox-active center</keyword>
<dbReference type="Proteomes" id="UP001310022">
    <property type="component" value="Unassembled WGS sequence"/>
</dbReference>
<sequence>MSAKHDVIIIGSGPGGYVAAIRASQLGLKVGIVERENLGGICLNWGCIPTKALLKSAQVYEYIQHASDYGITVGEASADFDGMINRSRGVAESMSKGVQFLMKKNKIDVIMGSGKIKPGKKVEVTAEDGTVTDYSAEHIILATGGRSRELPSLPIDNKKIIGYRKAMSLETQPKKMVVVGSGAIGVEFAYFYHSIGTEVTVVEFMDRIVPVEDADVSKQLEREYKKKGIKIKTSSEVTHVDTSGEGCVVTVKTKKGEEKIEADIVLSAVGVTTNLENLGLEDVGVMHDRGKVIVDDYYKTNIPGVYAIGDIVHGPALAHVASAEGIICVEKIAGESPEPMDYKNIPGCTYCTPEVASVGYTEQAAIDAGYEVKVGKFPFSASGKAKAAGASEGFVKVIYDAKYGEWLGAHMIGANVTEMIAEVVAARKLEATGHEILKAVHPHPTMSEAVMEATAAAYDEVIHL</sequence>
<dbReference type="InterPro" id="IPR004099">
    <property type="entry name" value="Pyr_nucl-diS_OxRdtase_dimer"/>
</dbReference>
<feature type="binding site" evidence="14">
    <location>
        <position position="203"/>
    </location>
    <ligand>
        <name>NAD(+)</name>
        <dbReference type="ChEBI" id="CHEBI:57540"/>
    </ligand>
</feature>
<evidence type="ECO:0000256" key="15">
    <source>
        <dbReference type="PIRSR" id="PIRSR000350-4"/>
    </source>
</evidence>
<dbReference type="InterPro" id="IPR016156">
    <property type="entry name" value="FAD/NAD-linked_Rdtase_dimer_sf"/>
</dbReference>
<proteinExistence type="inferred from homology"/>
<evidence type="ECO:0000256" key="1">
    <source>
        <dbReference type="ARBA" id="ARBA00004496"/>
    </source>
</evidence>
<dbReference type="EMBL" id="BQKE01000001">
    <property type="protein sequence ID" value="GJM62084.1"/>
    <property type="molecule type" value="Genomic_DNA"/>
</dbReference>
<keyword evidence="14" id="KW-0547">Nucleotide-binding</keyword>
<dbReference type="PRINTS" id="PR00411">
    <property type="entry name" value="PNDRDTASEI"/>
</dbReference>